<dbReference type="EC" id="2.3.1.-" evidence="4"/>
<proteinExistence type="predicted"/>
<gene>
    <name evidence="4" type="ORF">H9861_02850</name>
</gene>
<dbReference type="Proteomes" id="UP000823963">
    <property type="component" value="Unassembled WGS sequence"/>
</dbReference>
<dbReference type="PROSITE" id="PS51186">
    <property type="entry name" value="GNAT"/>
    <property type="match status" value="1"/>
</dbReference>
<keyword evidence="1 4" id="KW-0808">Transferase</keyword>
<reference evidence="4" key="1">
    <citation type="journal article" date="2021" name="PeerJ">
        <title>Extensive microbial diversity within the chicken gut microbiome revealed by metagenomics and culture.</title>
        <authorList>
            <person name="Gilroy R."/>
            <person name="Ravi A."/>
            <person name="Getino M."/>
            <person name="Pursley I."/>
            <person name="Horton D.L."/>
            <person name="Alikhan N.F."/>
            <person name="Baker D."/>
            <person name="Gharbi K."/>
            <person name="Hall N."/>
            <person name="Watson M."/>
            <person name="Adriaenssens E.M."/>
            <person name="Foster-Nyarko E."/>
            <person name="Jarju S."/>
            <person name="Secka A."/>
            <person name="Antonio M."/>
            <person name="Oren A."/>
            <person name="Chaudhuri R.R."/>
            <person name="La Ragione R."/>
            <person name="Hildebrand F."/>
            <person name="Pallen M.J."/>
        </authorList>
    </citation>
    <scope>NUCLEOTIDE SEQUENCE</scope>
    <source>
        <strain evidence="4">6627</strain>
    </source>
</reference>
<dbReference type="AlphaFoldDB" id="A0A9D2A9L6"/>
<keyword evidence="2 4" id="KW-0012">Acyltransferase</keyword>
<reference evidence="4" key="2">
    <citation type="submission" date="2021-04" db="EMBL/GenBank/DDBJ databases">
        <authorList>
            <person name="Gilroy R."/>
        </authorList>
    </citation>
    <scope>NUCLEOTIDE SEQUENCE</scope>
    <source>
        <strain evidence="4">6627</strain>
    </source>
</reference>
<dbReference type="InterPro" id="IPR016181">
    <property type="entry name" value="Acyl_CoA_acyltransferase"/>
</dbReference>
<evidence type="ECO:0000256" key="1">
    <source>
        <dbReference type="ARBA" id="ARBA00022679"/>
    </source>
</evidence>
<dbReference type="InterPro" id="IPR000182">
    <property type="entry name" value="GNAT_dom"/>
</dbReference>
<feature type="domain" description="N-acetyltransferase" evidence="3">
    <location>
        <begin position="1"/>
        <end position="141"/>
    </location>
</feature>
<name>A0A9D2A9L6_9LACO</name>
<dbReference type="EMBL" id="DXFP01000021">
    <property type="protein sequence ID" value="HIX01674.1"/>
    <property type="molecule type" value="Genomic_DNA"/>
</dbReference>
<dbReference type="Gene3D" id="3.40.630.30">
    <property type="match status" value="1"/>
</dbReference>
<comment type="caution">
    <text evidence="4">The sequence shown here is derived from an EMBL/GenBank/DDBJ whole genome shotgun (WGS) entry which is preliminary data.</text>
</comment>
<evidence type="ECO:0000259" key="3">
    <source>
        <dbReference type="PROSITE" id="PS51186"/>
    </source>
</evidence>
<sequence>MIRTLDLTNQNEINQVMRIWLFSNLDAHPFINKNYWQSHFDEVQAALTEAEVYVEVRDNIITGFIGLVKNYIAGLFVKREFRHQGIGTQLLKYVQAKYSTLTLEVYKQNTTAMAFYRDFGFKIINEQIESETGALEYIMKL</sequence>
<dbReference type="Pfam" id="PF13673">
    <property type="entry name" value="Acetyltransf_10"/>
    <property type="match status" value="1"/>
</dbReference>
<evidence type="ECO:0000313" key="5">
    <source>
        <dbReference type="Proteomes" id="UP000823963"/>
    </source>
</evidence>
<evidence type="ECO:0000256" key="2">
    <source>
        <dbReference type="ARBA" id="ARBA00023315"/>
    </source>
</evidence>
<evidence type="ECO:0000313" key="4">
    <source>
        <dbReference type="EMBL" id="HIX01674.1"/>
    </source>
</evidence>
<dbReference type="CDD" id="cd04301">
    <property type="entry name" value="NAT_SF"/>
    <property type="match status" value="1"/>
</dbReference>
<protein>
    <submittedName>
        <fullName evidence="4">GNAT family N-acetyltransferase</fullName>
        <ecNumber evidence="4">2.3.1.-</ecNumber>
    </submittedName>
</protein>
<organism evidence="4 5">
    <name type="scientific">Candidatus Ligilactobacillus excrementigallinarum</name>
    <dbReference type="NCBI Taxonomy" id="2838641"/>
    <lineage>
        <taxon>Bacteria</taxon>
        <taxon>Bacillati</taxon>
        <taxon>Bacillota</taxon>
        <taxon>Bacilli</taxon>
        <taxon>Lactobacillales</taxon>
        <taxon>Lactobacillaceae</taxon>
        <taxon>Ligilactobacillus</taxon>
    </lineage>
</organism>
<accession>A0A9D2A9L6</accession>
<dbReference type="PANTHER" id="PTHR43800">
    <property type="entry name" value="PEPTIDYL-LYSINE N-ACETYLTRANSFERASE YJAB"/>
    <property type="match status" value="1"/>
</dbReference>
<dbReference type="PANTHER" id="PTHR43800:SF1">
    <property type="entry name" value="PEPTIDYL-LYSINE N-ACETYLTRANSFERASE YJAB"/>
    <property type="match status" value="1"/>
</dbReference>
<dbReference type="GO" id="GO:0016747">
    <property type="term" value="F:acyltransferase activity, transferring groups other than amino-acyl groups"/>
    <property type="evidence" value="ECO:0007669"/>
    <property type="project" value="InterPro"/>
</dbReference>
<dbReference type="SUPFAM" id="SSF55729">
    <property type="entry name" value="Acyl-CoA N-acyltransferases (Nat)"/>
    <property type="match status" value="1"/>
</dbReference>